<evidence type="ECO:0000313" key="2">
    <source>
        <dbReference type="EMBL" id="QHS61151.1"/>
    </source>
</evidence>
<dbReference type="EMBL" id="CP048113">
    <property type="protein sequence ID" value="QHS61151.1"/>
    <property type="molecule type" value="Genomic_DNA"/>
</dbReference>
<organism evidence="2 3">
    <name type="scientific">Chitinophaga agri</name>
    <dbReference type="NCBI Taxonomy" id="2703787"/>
    <lineage>
        <taxon>Bacteria</taxon>
        <taxon>Pseudomonadati</taxon>
        <taxon>Bacteroidota</taxon>
        <taxon>Chitinophagia</taxon>
        <taxon>Chitinophagales</taxon>
        <taxon>Chitinophagaceae</taxon>
        <taxon>Chitinophaga</taxon>
    </lineage>
</organism>
<feature type="region of interest" description="Disordered" evidence="1">
    <location>
        <begin position="47"/>
        <end position="67"/>
    </location>
</feature>
<accession>A0A6B9ZI24</accession>
<feature type="compositionally biased region" description="Basic and acidic residues" evidence="1">
    <location>
        <begin position="55"/>
        <end position="67"/>
    </location>
</feature>
<evidence type="ECO:0000313" key="3">
    <source>
        <dbReference type="Proteomes" id="UP000476411"/>
    </source>
</evidence>
<keyword evidence="3" id="KW-1185">Reference proteome</keyword>
<dbReference type="Proteomes" id="UP000476411">
    <property type="component" value="Chromosome"/>
</dbReference>
<dbReference type="AlphaFoldDB" id="A0A6B9ZI24"/>
<protein>
    <submittedName>
        <fullName evidence="2">Uncharacterized protein</fullName>
    </submittedName>
</protein>
<evidence type="ECO:0000256" key="1">
    <source>
        <dbReference type="SAM" id="MobiDB-lite"/>
    </source>
</evidence>
<proteinExistence type="predicted"/>
<dbReference type="RefSeq" id="WP_162332829.1">
    <property type="nucleotide sequence ID" value="NZ_CP048113.1"/>
</dbReference>
<dbReference type="KEGG" id="chih:GWR21_16555"/>
<gene>
    <name evidence="2" type="ORF">GWR21_16555</name>
</gene>
<sequence>MARQGKDLLNTTIKRYTIGAYRASVDAHTKPVSRVVKLTFTRHFGNQQVKGAAGRRTDIEDAKRRRK</sequence>
<reference evidence="2 3" key="1">
    <citation type="submission" date="2020-01" db="EMBL/GenBank/DDBJ databases">
        <title>Complete genome sequence of Chitinophaga sp. H33E-04 isolated from quinoa roots.</title>
        <authorList>
            <person name="Weon H.-Y."/>
            <person name="Lee S.A."/>
        </authorList>
    </citation>
    <scope>NUCLEOTIDE SEQUENCE [LARGE SCALE GENOMIC DNA]</scope>
    <source>
        <strain evidence="2 3">H33E-04</strain>
    </source>
</reference>
<name>A0A6B9ZI24_9BACT</name>